<keyword evidence="1" id="KW-0472">Membrane</keyword>
<dbReference type="RefSeq" id="WP_133711961.1">
    <property type="nucleotide sequence ID" value="NZ_SOAG01000005.1"/>
</dbReference>
<dbReference type="EMBL" id="SOAG01000005">
    <property type="protein sequence ID" value="TDS64273.1"/>
    <property type="molecule type" value="Genomic_DNA"/>
</dbReference>
<protein>
    <submittedName>
        <fullName evidence="2">Uncharacterized protein</fullName>
    </submittedName>
</protein>
<evidence type="ECO:0000313" key="3">
    <source>
        <dbReference type="Proteomes" id="UP000295215"/>
    </source>
</evidence>
<feature type="transmembrane region" description="Helical" evidence="1">
    <location>
        <begin position="194"/>
        <end position="214"/>
    </location>
</feature>
<keyword evidence="1" id="KW-1133">Transmembrane helix</keyword>
<dbReference type="AlphaFoldDB" id="A0A4R7F2W1"/>
<gene>
    <name evidence="2" type="ORF">C8P70_105125</name>
</gene>
<reference evidence="2 3" key="1">
    <citation type="submission" date="2019-03" db="EMBL/GenBank/DDBJ databases">
        <title>Genomic Encyclopedia of Archaeal and Bacterial Type Strains, Phase II (KMG-II): from individual species to whole genera.</title>
        <authorList>
            <person name="Goeker M."/>
        </authorList>
    </citation>
    <scope>NUCLEOTIDE SEQUENCE [LARGE SCALE GENOMIC DNA]</scope>
    <source>
        <strain evidence="2 3">DSM 28213</strain>
    </source>
</reference>
<keyword evidence="3" id="KW-1185">Reference proteome</keyword>
<name>A0A4R7F2W1_9FLAO</name>
<feature type="transmembrane region" description="Helical" evidence="1">
    <location>
        <begin position="48"/>
        <end position="68"/>
    </location>
</feature>
<proteinExistence type="predicted"/>
<dbReference type="OrthoDB" id="6181406at2"/>
<keyword evidence="1" id="KW-0812">Transmembrane</keyword>
<evidence type="ECO:0000313" key="2">
    <source>
        <dbReference type="EMBL" id="TDS64273.1"/>
    </source>
</evidence>
<organism evidence="2 3">
    <name type="scientific">Myroides indicus</name>
    <dbReference type="NCBI Taxonomy" id="1323422"/>
    <lineage>
        <taxon>Bacteria</taxon>
        <taxon>Pseudomonadati</taxon>
        <taxon>Bacteroidota</taxon>
        <taxon>Flavobacteriia</taxon>
        <taxon>Flavobacteriales</taxon>
        <taxon>Flavobacteriaceae</taxon>
        <taxon>Myroides</taxon>
    </lineage>
</organism>
<sequence>MEKASFKFRLIKAKYIYRLLGTIIGGFALLISLLFIESFFLIKNSSYIESATFFIILLIVMICGYCVFKIIQSTRQGRETVTLSPSGIQSKVFGDIPYAKIHSYWIDLKFTWLNWDNPAPGLKIRLKNNTLIAYDLLSKNNEEGKQEAEVYFSFVLQFMDQMKALDTQGELYESYFKALAKIEKARKRKNNPPVYLYAILLFVFGLILFLTALVR</sequence>
<feature type="transmembrane region" description="Helical" evidence="1">
    <location>
        <begin position="20"/>
        <end position="42"/>
    </location>
</feature>
<comment type="caution">
    <text evidence="2">The sequence shown here is derived from an EMBL/GenBank/DDBJ whole genome shotgun (WGS) entry which is preliminary data.</text>
</comment>
<accession>A0A4R7F2W1</accession>
<dbReference type="Proteomes" id="UP000295215">
    <property type="component" value="Unassembled WGS sequence"/>
</dbReference>
<evidence type="ECO:0000256" key="1">
    <source>
        <dbReference type="SAM" id="Phobius"/>
    </source>
</evidence>